<evidence type="ECO:0000313" key="2">
    <source>
        <dbReference type="Proteomes" id="UP001150603"/>
    </source>
</evidence>
<keyword evidence="2" id="KW-1185">Reference proteome</keyword>
<dbReference type="Proteomes" id="UP001150603">
    <property type="component" value="Unassembled WGS sequence"/>
</dbReference>
<name>A0ACC1J7Q1_9FUNG</name>
<evidence type="ECO:0000313" key="1">
    <source>
        <dbReference type="EMBL" id="KAJ1940895.1"/>
    </source>
</evidence>
<dbReference type="EMBL" id="JANBPW010002410">
    <property type="protein sequence ID" value="KAJ1940895.1"/>
    <property type="molecule type" value="Genomic_DNA"/>
</dbReference>
<sequence>MSNNRQPPDSAYSQGGGRYRGSREWDRGYRDRAGGGGAGRAAQQTQGVVRNRARSQSADRGRHGVGPYSEGRGGYGRAAPAQRGSGYERDRFRGDHDRGGRYGGRMQGYDGGFHEPQARHYPRAGRSQDPFARGSRYHVPAYMRRNTEPSDSLEEGELDIDDRVSRRTSNPNAIPVAPRQFRSSREPPSPTQRRPPPGFRSEHRSPRPLATQEAAFTSQPAPGDRRRPSATGSAPRSTQPSRHNTPSPRRRTPLVESPENEEIRITDSQAPSGDEAEHLANAPVSSTTELPRRHLETRLSDIDREIAECQEKLVMISSTAAKPPPPLEGQSAQRRISNDRAVPTSPPVKTGALPSKPGHAAVEVIDGSGSVS</sequence>
<organism evidence="1 2">
    <name type="scientific">Linderina macrospora</name>
    <dbReference type="NCBI Taxonomy" id="4868"/>
    <lineage>
        <taxon>Eukaryota</taxon>
        <taxon>Fungi</taxon>
        <taxon>Fungi incertae sedis</taxon>
        <taxon>Zoopagomycota</taxon>
        <taxon>Kickxellomycotina</taxon>
        <taxon>Kickxellomycetes</taxon>
        <taxon>Kickxellales</taxon>
        <taxon>Kickxellaceae</taxon>
        <taxon>Linderina</taxon>
    </lineage>
</organism>
<gene>
    <name evidence="1" type="ORF">FBU59_003669</name>
</gene>
<proteinExistence type="predicted"/>
<feature type="non-terminal residue" evidence="1">
    <location>
        <position position="372"/>
    </location>
</feature>
<accession>A0ACC1J7Q1</accession>
<comment type="caution">
    <text evidence="1">The sequence shown here is derived from an EMBL/GenBank/DDBJ whole genome shotgun (WGS) entry which is preliminary data.</text>
</comment>
<reference evidence="1" key="1">
    <citation type="submission" date="2022-07" db="EMBL/GenBank/DDBJ databases">
        <title>Phylogenomic reconstructions and comparative analyses of Kickxellomycotina fungi.</title>
        <authorList>
            <person name="Reynolds N.K."/>
            <person name="Stajich J.E."/>
            <person name="Barry K."/>
            <person name="Grigoriev I.V."/>
            <person name="Crous P."/>
            <person name="Smith M.E."/>
        </authorList>
    </citation>
    <scope>NUCLEOTIDE SEQUENCE</scope>
    <source>
        <strain evidence="1">NRRL 5244</strain>
    </source>
</reference>
<protein>
    <submittedName>
        <fullName evidence="1">Uncharacterized protein</fullName>
    </submittedName>
</protein>